<evidence type="ECO:0000259" key="2">
    <source>
        <dbReference type="Pfam" id="PF20434"/>
    </source>
</evidence>
<feature type="signal peptide" evidence="1">
    <location>
        <begin position="1"/>
        <end position="19"/>
    </location>
</feature>
<organism evidence="3 4">
    <name type="scientific">Segatella copri</name>
    <dbReference type="NCBI Taxonomy" id="165179"/>
    <lineage>
        <taxon>Bacteria</taxon>
        <taxon>Pseudomonadati</taxon>
        <taxon>Bacteroidota</taxon>
        <taxon>Bacteroidia</taxon>
        <taxon>Bacteroidales</taxon>
        <taxon>Prevotellaceae</taxon>
        <taxon>Segatella</taxon>
    </lineage>
</organism>
<proteinExistence type="predicted"/>
<dbReference type="SUPFAM" id="SSF53474">
    <property type="entry name" value="alpha/beta-Hydrolases"/>
    <property type="match status" value="1"/>
</dbReference>
<gene>
    <name evidence="3" type="ORF">F7D25_14085</name>
</gene>
<dbReference type="Gene3D" id="3.40.50.1820">
    <property type="entry name" value="alpha/beta hydrolase"/>
    <property type="match status" value="1"/>
</dbReference>
<dbReference type="Proteomes" id="UP000477980">
    <property type="component" value="Unassembled WGS sequence"/>
</dbReference>
<dbReference type="AlphaFoldDB" id="A0A6G1VSF6"/>
<protein>
    <submittedName>
        <fullName evidence="3">Alpha/beta hydrolase</fullName>
    </submittedName>
</protein>
<feature type="chain" id="PRO_5026361408" evidence="1">
    <location>
        <begin position="20"/>
        <end position="506"/>
    </location>
</feature>
<reference evidence="3 4" key="1">
    <citation type="submission" date="2019-09" db="EMBL/GenBank/DDBJ databases">
        <title>Distinct polysaccharide growth profiles of human intestinal Prevotella copri isolates.</title>
        <authorList>
            <person name="Fehlner-Peach H."/>
            <person name="Magnabosco C."/>
            <person name="Raghavan V."/>
            <person name="Scher J.U."/>
            <person name="Tett A."/>
            <person name="Cox L.M."/>
            <person name="Gottsegen C."/>
            <person name="Watters A."/>
            <person name="Wiltshire- Gordon J.D."/>
            <person name="Segata N."/>
            <person name="Bonneau R."/>
            <person name="Littman D.R."/>
        </authorList>
    </citation>
    <scope>NUCLEOTIDE SEQUENCE [LARGE SCALE GENOMIC DNA]</scope>
    <source>
        <strain evidence="4">iAA917</strain>
    </source>
</reference>
<dbReference type="OrthoDB" id="923957at2"/>
<evidence type="ECO:0000313" key="4">
    <source>
        <dbReference type="Proteomes" id="UP000477980"/>
    </source>
</evidence>
<keyword evidence="3" id="KW-0378">Hydrolase</keyword>
<dbReference type="EMBL" id="VZAH01000146">
    <property type="protein sequence ID" value="MQP15504.1"/>
    <property type="molecule type" value="Genomic_DNA"/>
</dbReference>
<dbReference type="GO" id="GO:0016787">
    <property type="term" value="F:hydrolase activity"/>
    <property type="evidence" value="ECO:0007669"/>
    <property type="project" value="UniProtKB-KW"/>
</dbReference>
<dbReference type="RefSeq" id="WP_153092007.1">
    <property type="nucleotide sequence ID" value="NZ_VZAH01000146.1"/>
</dbReference>
<evidence type="ECO:0000313" key="3">
    <source>
        <dbReference type="EMBL" id="MQP15504.1"/>
    </source>
</evidence>
<dbReference type="InterPro" id="IPR029058">
    <property type="entry name" value="AB_hydrolase_fold"/>
</dbReference>
<dbReference type="Pfam" id="PF20434">
    <property type="entry name" value="BD-FAE"/>
    <property type="match status" value="1"/>
</dbReference>
<comment type="caution">
    <text evidence="3">The sequence shown here is derived from an EMBL/GenBank/DDBJ whole genome shotgun (WGS) entry which is preliminary data.</text>
</comment>
<sequence length="506" mass="54961">MKKFFVASLALVLCVCAQAAKKPTPKLVFDASKGVAGSVTLPNGKKVNYTAYTNLYYVTHVEDSTYQYMNVFVPEGATQSTPIFMPNYVGGYMAAAPRMIDEGDASGRALAEGYVVAIPGARGRNSMIVQKGKTVYTGRAPKGLLDLKAAVRYLRFFDRDMLGDAEHIITDGTSAGGAMSSLLGSTGNNPSYEPMLKAMGAADTRDDVFAAVCFCPIIDLDHADMAYEWLYGGVDEKIRLVTSEQVAVSKELAAQFPAYINSLGLKKKDGSDLNADNYRDYIKQLLMTSAQDAKDYGADIPDSIGFSFSSGMKFIAPMNGGKKQGEMKFPMDVPKDGPKMMPMRNKSKGEYITGLDLDKYLSYVASKTALKGVPAFDSKGVAGSKASGENEEFGNSKGSSVNFTTYSLVKATGNSKAVLGKEIEENVRLLNPMCMMDEEGSCIAPHWYIRHGAIDRDTAFPIPINLATKLENKGKDVNFKLPWNRPHSGDYALNELFGWIRSICGK</sequence>
<evidence type="ECO:0000256" key="1">
    <source>
        <dbReference type="SAM" id="SignalP"/>
    </source>
</evidence>
<keyword evidence="1" id="KW-0732">Signal</keyword>
<name>A0A6G1VSF6_9BACT</name>
<feature type="domain" description="BD-FAE-like" evidence="2">
    <location>
        <begin position="71"/>
        <end position="228"/>
    </location>
</feature>
<accession>A0A6G1VSF6</accession>
<dbReference type="InterPro" id="IPR049492">
    <property type="entry name" value="BD-FAE-like_dom"/>
</dbReference>